<dbReference type="InterPro" id="IPR048715">
    <property type="entry name" value="CggR_N"/>
</dbReference>
<dbReference type="SUPFAM" id="SSF46785">
    <property type="entry name" value="Winged helix' DNA-binding domain"/>
    <property type="match status" value="1"/>
</dbReference>
<evidence type="ECO:0000256" key="1">
    <source>
        <dbReference type="ARBA" id="ARBA00010466"/>
    </source>
</evidence>
<dbReference type="Pfam" id="PF04198">
    <property type="entry name" value="Sugar-bind"/>
    <property type="match status" value="1"/>
</dbReference>
<evidence type="ECO:0000259" key="5">
    <source>
        <dbReference type="Pfam" id="PF04198"/>
    </source>
</evidence>
<feature type="domain" description="CggR N-terminal DNA binding" evidence="6">
    <location>
        <begin position="35"/>
        <end position="105"/>
    </location>
</feature>
<dbReference type="GO" id="GO:0003677">
    <property type="term" value="F:DNA binding"/>
    <property type="evidence" value="ECO:0007669"/>
    <property type="project" value="UniProtKB-KW"/>
</dbReference>
<feature type="domain" description="Sugar-binding" evidence="5">
    <location>
        <begin position="109"/>
        <end position="354"/>
    </location>
</feature>
<dbReference type="InterPro" id="IPR007324">
    <property type="entry name" value="Sugar-bd_dom_put"/>
</dbReference>
<dbReference type="EMBL" id="AFCE01000087">
    <property type="protein sequence ID" value="EGL83717.1"/>
    <property type="molecule type" value="Genomic_DNA"/>
</dbReference>
<gene>
    <name evidence="7" type="ORF">CathTA2_0736</name>
</gene>
<dbReference type="eggNOG" id="COG2390">
    <property type="taxonomic scope" value="Bacteria"/>
</dbReference>
<dbReference type="InterPro" id="IPR037171">
    <property type="entry name" value="NagB/RpiA_transferase-like"/>
</dbReference>
<dbReference type="AlphaFoldDB" id="F5L4M3"/>
<dbReference type="InterPro" id="IPR051054">
    <property type="entry name" value="SorC_transcr_regulators"/>
</dbReference>
<evidence type="ECO:0000259" key="6">
    <source>
        <dbReference type="Pfam" id="PF21715"/>
    </source>
</evidence>
<dbReference type="Proteomes" id="UP000010716">
    <property type="component" value="Unassembled WGS sequence"/>
</dbReference>
<sequence>MSHRDTKCPGCMRGDSTLKKWLELQQKLVPDLLEVLKRRHRILKVIHSLQPIGRRTLSQMVGLTERVVRRETDFLKEQGLLTFSSVGMNMTEEGSYVVREMEDVIREWFGLNQLEHQLEKQLGLNKVIVVAGNSLTQPWVKNDLGRSAVQQLKQWAEPNSVVSVAGGTTMEAVAQAMTPHPVLRTLLYVPARGGLGEKVEYQANTICSEMASRSGGQYRLLHVPDQLSKEAYASLLEDEQIKELIRIIRSARIVVHGIGEANTMATRRKASPQMLAKLKERQAVAEAFGYYFDRDGNIVYKIQTVGLRLEDIKQADHIIAVAGGEDKAEAILAFLKHGVHDCLITDEGAARQMLQYI</sequence>
<accession>F5L4M3</accession>
<dbReference type="Pfam" id="PF21715">
    <property type="entry name" value="CggR_N"/>
    <property type="match status" value="1"/>
</dbReference>
<dbReference type="PANTHER" id="PTHR34294">
    <property type="entry name" value="TRANSCRIPTIONAL REGULATOR-RELATED"/>
    <property type="match status" value="1"/>
</dbReference>
<proteinExistence type="inferred from homology"/>
<comment type="caution">
    <text evidence="7">The sequence shown here is derived from an EMBL/GenBank/DDBJ whole genome shotgun (WGS) entry which is preliminary data.</text>
</comment>
<keyword evidence="4" id="KW-0804">Transcription</keyword>
<dbReference type="SUPFAM" id="SSF100950">
    <property type="entry name" value="NagB/RpiA/CoA transferase-like"/>
    <property type="match status" value="1"/>
</dbReference>
<dbReference type="InterPro" id="IPR036390">
    <property type="entry name" value="WH_DNA-bd_sf"/>
</dbReference>
<evidence type="ECO:0000256" key="3">
    <source>
        <dbReference type="ARBA" id="ARBA00023125"/>
    </source>
</evidence>
<name>F5L4M3_CALTT</name>
<evidence type="ECO:0000313" key="7">
    <source>
        <dbReference type="EMBL" id="EGL83717.1"/>
    </source>
</evidence>
<dbReference type="Gene3D" id="1.10.10.10">
    <property type="entry name" value="Winged helix-like DNA-binding domain superfamily/Winged helix DNA-binding domain"/>
    <property type="match status" value="1"/>
</dbReference>
<dbReference type="GO" id="GO:0030246">
    <property type="term" value="F:carbohydrate binding"/>
    <property type="evidence" value="ECO:0007669"/>
    <property type="project" value="InterPro"/>
</dbReference>
<dbReference type="Gene3D" id="3.40.50.1360">
    <property type="match status" value="1"/>
</dbReference>
<organism evidence="7 8">
    <name type="scientific">Caldalkalibacillus thermarum (strain TA2.A1)</name>
    <dbReference type="NCBI Taxonomy" id="986075"/>
    <lineage>
        <taxon>Bacteria</taxon>
        <taxon>Bacillati</taxon>
        <taxon>Bacillota</taxon>
        <taxon>Bacilli</taxon>
        <taxon>Bacillales</taxon>
        <taxon>Bacillaceae</taxon>
        <taxon>Caldalkalibacillus</taxon>
    </lineage>
</organism>
<evidence type="ECO:0000313" key="8">
    <source>
        <dbReference type="Proteomes" id="UP000010716"/>
    </source>
</evidence>
<dbReference type="PANTHER" id="PTHR34294:SF5">
    <property type="entry name" value="CENTRAL GLYCOLYTIC GENES REGULATOR"/>
    <property type="match status" value="1"/>
</dbReference>
<evidence type="ECO:0000256" key="4">
    <source>
        <dbReference type="ARBA" id="ARBA00023163"/>
    </source>
</evidence>
<reference evidence="7 8" key="1">
    <citation type="journal article" date="2011" name="J. Bacteriol.">
        <title>Draft genome sequence of the thermoalkaliphilic Caldalkalibacillus thermarum strain TA2.A1.</title>
        <authorList>
            <person name="Kalamorz F."/>
            <person name="Keis S."/>
            <person name="McMillan D.G."/>
            <person name="Olsson K."/>
            <person name="Stanton J.A."/>
            <person name="Stockwell P."/>
            <person name="Black M.A."/>
            <person name="Klingeman D.M."/>
            <person name="Land M.L."/>
            <person name="Han C.S."/>
            <person name="Martin S.L."/>
            <person name="Becher S.A."/>
            <person name="Peddie C.J."/>
            <person name="Morgan H.W."/>
            <person name="Matthies D."/>
            <person name="Preiss L."/>
            <person name="Meier T."/>
            <person name="Brown S.D."/>
            <person name="Cook G.M."/>
        </authorList>
    </citation>
    <scope>NUCLEOTIDE SEQUENCE [LARGE SCALE GENOMIC DNA]</scope>
    <source>
        <strain evidence="7 8">TA2.A1</strain>
    </source>
</reference>
<dbReference type="InterPro" id="IPR036388">
    <property type="entry name" value="WH-like_DNA-bd_sf"/>
</dbReference>
<evidence type="ECO:0000256" key="2">
    <source>
        <dbReference type="ARBA" id="ARBA00023015"/>
    </source>
</evidence>
<comment type="similarity">
    <text evidence="1">Belongs to the SorC transcriptional regulatory family.</text>
</comment>
<keyword evidence="3" id="KW-0238">DNA-binding</keyword>
<protein>
    <submittedName>
        <fullName evidence="7">Transcriptional regulator, DeoR family</fullName>
    </submittedName>
</protein>
<keyword evidence="2" id="KW-0805">Transcription regulation</keyword>